<keyword evidence="3" id="KW-0862">Zinc</keyword>
<dbReference type="InterPro" id="IPR043145">
    <property type="entry name" value="Znf_ZZ_sf"/>
</dbReference>
<evidence type="ECO:0000259" key="6">
    <source>
        <dbReference type="Pfam" id="PF06985"/>
    </source>
</evidence>
<organism evidence="7 8">
    <name type="scientific">Madurella fahalii</name>
    <dbReference type="NCBI Taxonomy" id="1157608"/>
    <lineage>
        <taxon>Eukaryota</taxon>
        <taxon>Fungi</taxon>
        <taxon>Dikarya</taxon>
        <taxon>Ascomycota</taxon>
        <taxon>Pezizomycotina</taxon>
        <taxon>Sordariomycetes</taxon>
        <taxon>Sordariomycetidae</taxon>
        <taxon>Sordariales</taxon>
        <taxon>Sordariales incertae sedis</taxon>
        <taxon>Madurella</taxon>
    </lineage>
</organism>
<dbReference type="GeneID" id="98176358"/>
<dbReference type="PANTHER" id="PTHR33112:SF16">
    <property type="entry name" value="HETEROKARYON INCOMPATIBILITY DOMAIN-CONTAINING PROTEIN"/>
    <property type="match status" value="1"/>
</dbReference>
<name>A0ABQ0GCZ0_9PEZI</name>
<feature type="domain" description="Heterokaryon incompatibility" evidence="6">
    <location>
        <begin position="334"/>
        <end position="501"/>
    </location>
</feature>
<evidence type="ECO:0000256" key="1">
    <source>
        <dbReference type="ARBA" id="ARBA00022723"/>
    </source>
</evidence>
<feature type="region of interest" description="Disordered" evidence="4">
    <location>
        <begin position="554"/>
        <end position="578"/>
    </location>
</feature>
<dbReference type="PANTHER" id="PTHR33112">
    <property type="entry name" value="DOMAIN PROTEIN, PUTATIVE-RELATED"/>
    <property type="match status" value="1"/>
</dbReference>
<evidence type="ECO:0000313" key="7">
    <source>
        <dbReference type="EMBL" id="GAB1315405.1"/>
    </source>
</evidence>
<comment type="caution">
    <text evidence="7">The sequence shown here is derived from an EMBL/GenBank/DDBJ whole genome shotgun (WGS) entry which is preliminary data.</text>
</comment>
<evidence type="ECO:0000256" key="2">
    <source>
        <dbReference type="ARBA" id="ARBA00022771"/>
    </source>
</evidence>
<dbReference type="EMBL" id="BAAFSV010000003">
    <property type="protein sequence ID" value="GAB1315405.1"/>
    <property type="molecule type" value="Genomic_DNA"/>
</dbReference>
<evidence type="ECO:0000256" key="3">
    <source>
        <dbReference type="ARBA" id="ARBA00022833"/>
    </source>
</evidence>
<proteinExistence type="predicted"/>
<dbReference type="Proteomes" id="UP001628179">
    <property type="component" value="Unassembled WGS sequence"/>
</dbReference>
<dbReference type="Gene3D" id="3.30.60.90">
    <property type="match status" value="1"/>
</dbReference>
<evidence type="ECO:0000259" key="5">
    <source>
        <dbReference type="Pfam" id="PF00569"/>
    </source>
</evidence>
<keyword evidence="1" id="KW-0479">Metal-binding</keyword>
<evidence type="ECO:0008006" key="9">
    <source>
        <dbReference type="Google" id="ProtNLM"/>
    </source>
</evidence>
<dbReference type="SUPFAM" id="SSF57850">
    <property type="entry name" value="RING/U-box"/>
    <property type="match status" value="1"/>
</dbReference>
<reference evidence="7 8" key="1">
    <citation type="submission" date="2024-09" db="EMBL/GenBank/DDBJ databases">
        <title>Itraconazole resistance in Madurella fahalii resulting from another homologue of gene encoding cytochrome P450 14-alpha sterol demethylase (CYP51).</title>
        <authorList>
            <person name="Yoshioka I."/>
            <person name="Fahal A.H."/>
            <person name="Kaneko S."/>
            <person name="Yaguchi T."/>
        </authorList>
    </citation>
    <scope>NUCLEOTIDE SEQUENCE [LARGE SCALE GENOMIC DNA]</scope>
    <source>
        <strain evidence="7 8">IFM 68171</strain>
    </source>
</reference>
<gene>
    <name evidence="7" type="ORF">MFIFM68171_05615</name>
</gene>
<dbReference type="RefSeq" id="XP_070917136.1">
    <property type="nucleotide sequence ID" value="XM_071061035.1"/>
</dbReference>
<evidence type="ECO:0000256" key="4">
    <source>
        <dbReference type="SAM" id="MobiDB-lite"/>
    </source>
</evidence>
<keyword evidence="2" id="KW-0863">Zinc-finger</keyword>
<accession>A0ABQ0GCZ0</accession>
<dbReference type="InterPro" id="IPR000433">
    <property type="entry name" value="Znf_ZZ"/>
</dbReference>
<sequence length="844" mass="94428">MDNTTASDTSQQTCPSRYSCDSCSRRIPLHEARYNCRDCQNFDYCETCFVDAALIHPGHSFARIGPLEPLSKQEPQTEEDCNATAKIEQLCRSCATVTRALPYLHLALGDKRYPEAHKGGISLLWRLRISHLVEATQRGCPFCCFTLYTFFREFNGQTHTYDAKTPWYARPSEHDEERKKLVKHCMGTLTRLKTDRFVFEVCPICSRKGAKPPDYDKVRISLSDKTHEIQSMDEIREADVFHSAGVITVERHVYASKATGDPASEHITTQPPNPAAASPRGIRQIKEWIRNCEEHHGAACRPPDSDTLPSRVIDVSGGDTLRLHETRAGEQIRYVTLSYCWGGPQTFQTKISSIASRVQGFSVLDLPQTLQDAVRLTQALDLQYLWVDSLCIAQDSQDDKLHQVSRMADIYKNAYLTISAARADSADSGFLQDHSDPSTKLWKSLVPVSYVLPNKSATTIKEATSLPPQTPTGTLYILEEPPTQAASTPDPISSRAWCLQEQVLSPRLLSFGRWPTWRCSRLAASDGGYYLQDGKSQADHDAQVRRRLTDALVSSSSNNNNNGDDDDDDDGSAPSGPAAVGDHFRTAQLLATWRDLLQAYTRRQLTLASDKLPAIAGIAREVARLTGLEYRAGLWAGDALRDLMWYARTREWAVRAAPWRAPTWSWASVDAPVLCDAVTPDAAPLARVLRCEVVPADGASAFEMVRAGTVEVRGPVAELARDDVVELLKRQDLAPAPPRSNDVQEWYAQLLEHMQARPAGGGSLEEALKSVPERVFGLMMFSRDWTRDMWDKDAPKVSEKCYFGLLLEEVEGGRFERIGAFWNDTSEMLDQTVRPWEERTIELV</sequence>
<dbReference type="CDD" id="cd02249">
    <property type="entry name" value="ZZ"/>
    <property type="match status" value="1"/>
</dbReference>
<dbReference type="InterPro" id="IPR010730">
    <property type="entry name" value="HET"/>
</dbReference>
<keyword evidence="8" id="KW-1185">Reference proteome</keyword>
<feature type="domain" description="ZZ-type" evidence="5">
    <location>
        <begin position="17"/>
        <end position="51"/>
    </location>
</feature>
<protein>
    <recommendedName>
        <fullName evidence="9">ZZ-type domain-containing protein</fullName>
    </recommendedName>
</protein>
<evidence type="ECO:0000313" key="8">
    <source>
        <dbReference type="Proteomes" id="UP001628179"/>
    </source>
</evidence>
<dbReference type="Pfam" id="PF00569">
    <property type="entry name" value="ZZ"/>
    <property type="match status" value="1"/>
</dbReference>
<dbReference type="Pfam" id="PF06985">
    <property type="entry name" value="HET"/>
    <property type="match status" value="1"/>
</dbReference>